<dbReference type="InterPro" id="IPR000182">
    <property type="entry name" value="GNAT_dom"/>
</dbReference>
<dbReference type="InterPro" id="IPR016181">
    <property type="entry name" value="Acyl_CoA_acyltransferase"/>
</dbReference>
<gene>
    <name evidence="1" type="ORF">VroAM7_17640</name>
</gene>
<dbReference type="AlphaFoldDB" id="A0A510I6L2"/>
<sequence>MLPSYWESKNLIFSTFDTTQAELAKSLFASNHPKVAQDHTFRDWPICEYEALISKSALLKRPEDLEAFYLRKISTKEGDAIGYIQLELNFPEKECLWIPMLCLTPKYQGRGLGKEIVDSTLAVALEYAPFDKAMLNVYVENIDAFRFWFKQGFNQIEQFDDTELELGRDYHCIVLSKGISR</sequence>
<evidence type="ECO:0000313" key="1">
    <source>
        <dbReference type="EMBL" id="BBL89111.1"/>
    </source>
</evidence>
<dbReference type="PROSITE" id="PS51186">
    <property type="entry name" value="GNAT"/>
    <property type="match status" value="1"/>
</dbReference>
<name>A0A510I6L2_9VIBR</name>
<dbReference type="Proteomes" id="UP000315115">
    <property type="component" value="Chromosome 1"/>
</dbReference>
<dbReference type="Pfam" id="PF00583">
    <property type="entry name" value="Acetyltransf_1"/>
    <property type="match status" value="1"/>
</dbReference>
<dbReference type="RefSeq" id="WP_138942120.1">
    <property type="nucleotide sequence ID" value="NZ_AP019798.1"/>
</dbReference>
<evidence type="ECO:0000313" key="2">
    <source>
        <dbReference type="Proteomes" id="UP000315115"/>
    </source>
</evidence>
<dbReference type="Gene3D" id="3.40.630.30">
    <property type="match status" value="1"/>
</dbReference>
<organism evidence="1 2">
    <name type="scientific">Vibrio rotiferianus</name>
    <dbReference type="NCBI Taxonomy" id="190895"/>
    <lineage>
        <taxon>Bacteria</taxon>
        <taxon>Pseudomonadati</taxon>
        <taxon>Pseudomonadota</taxon>
        <taxon>Gammaproteobacteria</taxon>
        <taxon>Vibrionales</taxon>
        <taxon>Vibrionaceae</taxon>
        <taxon>Vibrio</taxon>
    </lineage>
</organism>
<dbReference type="GO" id="GO:0016747">
    <property type="term" value="F:acyltransferase activity, transferring groups other than amino-acyl groups"/>
    <property type="evidence" value="ECO:0007669"/>
    <property type="project" value="InterPro"/>
</dbReference>
<dbReference type="EMBL" id="AP019798">
    <property type="protein sequence ID" value="BBL89111.1"/>
    <property type="molecule type" value="Genomic_DNA"/>
</dbReference>
<dbReference type="SUPFAM" id="SSF55729">
    <property type="entry name" value="Acyl-CoA N-acyltransferases (Nat)"/>
    <property type="match status" value="1"/>
</dbReference>
<proteinExistence type="predicted"/>
<dbReference type="CDD" id="cd04301">
    <property type="entry name" value="NAT_SF"/>
    <property type="match status" value="1"/>
</dbReference>
<reference evidence="2" key="1">
    <citation type="submission" date="2019-07" db="EMBL/GenBank/DDBJ databases">
        <title>Complete Genome Sequences of Vibrion rotiferianus strain AM7.</title>
        <authorList>
            <person name="Miyazaki K."/>
            <person name="Wiseschart A."/>
            <person name="Pootanakit K."/>
            <person name="Ishimori K."/>
            <person name="Kitahara K."/>
        </authorList>
    </citation>
    <scope>NUCLEOTIDE SEQUENCE [LARGE SCALE GENOMIC DNA]</scope>
    <source>
        <strain evidence="2">AM7</strain>
    </source>
</reference>
<protein>
    <submittedName>
        <fullName evidence="1">Spermidine acetyltransferase</fullName>
    </submittedName>
</protein>
<accession>A0A510I6L2</accession>
<keyword evidence="1" id="KW-0808">Transferase</keyword>